<evidence type="ECO:0000313" key="3">
    <source>
        <dbReference type="Proteomes" id="UP000750197"/>
    </source>
</evidence>
<sequence length="312" mass="33836">MAEVGPAPEFAEYYKLINAGGNHYDIGRKMTDAFTPALHSRLSSPPDGVILENAMKSAELTFELHPVLKDELQGISEGISIDFEAILCEISDTFSPATPAATIIAKKESSLLIGRNFSTTPGTIVRNMLRLDPNDAYASLGRMGGYFGGTFESIGVYGIYASAEITERNQVAVTGTASYMIPRIITESSKDLQSALSKLRTLRPMHRSLFIVADSSAVYTARWNGSSFDVQEIVSFPVLIVKGKVNAVASKMELEDIRKMLSDHDSGFCLHDPGSETIYSLVTDMASEKVEYTAGSPCKSPYTSVDWPGGYG</sequence>
<dbReference type="AlphaFoldDB" id="A0A8J8CDS5"/>
<gene>
    <name evidence="2" type="ORF">KIY12_08100</name>
</gene>
<accession>A0A8J8CDS5</accession>
<dbReference type="InterPro" id="IPR005079">
    <property type="entry name" value="Peptidase_C45_hydrolase"/>
</dbReference>
<evidence type="ECO:0000259" key="1">
    <source>
        <dbReference type="Pfam" id="PF03417"/>
    </source>
</evidence>
<proteinExistence type="predicted"/>
<dbReference type="Gene3D" id="3.60.60.10">
    <property type="entry name" value="Penicillin V Acylase, Chain A"/>
    <property type="match status" value="1"/>
</dbReference>
<organism evidence="2 3">
    <name type="scientific">Candidatus Sysuiplasma superficiale</name>
    <dbReference type="NCBI Taxonomy" id="2823368"/>
    <lineage>
        <taxon>Archaea</taxon>
        <taxon>Methanobacteriati</taxon>
        <taxon>Thermoplasmatota</taxon>
        <taxon>Thermoplasmata</taxon>
        <taxon>Candidatus Sysuiplasmatales</taxon>
        <taxon>Candidatus Sysuiplasmataceae</taxon>
        <taxon>Candidatus Sysuiplasma</taxon>
    </lineage>
</organism>
<dbReference type="Pfam" id="PF03417">
    <property type="entry name" value="AAT"/>
    <property type="match status" value="1"/>
</dbReference>
<feature type="domain" description="Peptidase C45 hydrolase" evidence="1">
    <location>
        <begin position="108"/>
        <end position="217"/>
    </location>
</feature>
<dbReference type="EMBL" id="JAHEAC010000085">
    <property type="protein sequence ID" value="MBX8644665.1"/>
    <property type="molecule type" value="Genomic_DNA"/>
</dbReference>
<protein>
    <recommendedName>
        <fullName evidence="1">Peptidase C45 hydrolase domain-containing protein</fullName>
    </recommendedName>
</protein>
<reference evidence="2" key="1">
    <citation type="submission" date="2021-05" db="EMBL/GenBank/DDBJ databases">
        <title>Genomic insights into ecological role and evolution of a novel Thermoplasmata order Candidatus Sysuiplasmatales.</title>
        <authorList>
            <person name="Yuan Y."/>
        </authorList>
    </citation>
    <scope>NUCLEOTIDE SEQUENCE</scope>
    <source>
        <strain evidence="2">TUT19-bin139</strain>
    </source>
</reference>
<evidence type="ECO:0000313" key="2">
    <source>
        <dbReference type="EMBL" id="MBX8644665.1"/>
    </source>
</evidence>
<comment type="caution">
    <text evidence="2">The sequence shown here is derived from an EMBL/GenBank/DDBJ whole genome shotgun (WGS) entry which is preliminary data.</text>
</comment>
<dbReference type="Proteomes" id="UP000750197">
    <property type="component" value="Unassembled WGS sequence"/>
</dbReference>
<name>A0A8J8CDS5_9ARCH</name>